<evidence type="ECO:0000313" key="2">
    <source>
        <dbReference type="WBParaSite" id="nRc.2.0.1.t34142-RA"/>
    </source>
</evidence>
<dbReference type="AlphaFoldDB" id="A0A915K8C2"/>
<accession>A0A915K8C2</accession>
<protein>
    <submittedName>
        <fullName evidence="2">Uncharacterized protein</fullName>
    </submittedName>
</protein>
<evidence type="ECO:0000313" key="1">
    <source>
        <dbReference type="Proteomes" id="UP000887565"/>
    </source>
</evidence>
<keyword evidence="1" id="KW-1185">Reference proteome</keyword>
<reference evidence="2" key="1">
    <citation type="submission" date="2022-11" db="UniProtKB">
        <authorList>
            <consortium name="WormBaseParasite"/>
        </authorList>
    </citation>
    <scope>IDENTIFICATION</scope>
</reference>
<proteinExistence type="predicted"/>
<organism evidence="1 2">
    <name type="scientific">Romanomermis culicivorax</name>
    <name type="common">Nematode worm</name>
    <dbReference type="NCBI Taxonomy" id="13658"/>
    <lineage>
        <taxon>Eukaryota</taxon>
        <taxon>Metazoa</taxon>
        <taxon>Ecdysozoa</taxon>
        <taxon>Nematoda</taxon>
        <taxon>Enoplea</taxon>
        <taxon>Dorylaimia</taxon>
        <taxon>Mermithida</taxon>
        <taxon>Mermithoidea</taxon>
        <taxon>Mermithidae</taxon>
        <taxon>Romanomermis</taxon>
    </lineage>
</organism>
<sequence>MKVESKSKTNKFDHSIDAAVSRHFSLIAGKFTTFFSWPNEPPSFKSITWSNVYVLPMAALGTTNCRLLVWPPPWHWW</sequence>
<name>A0A915K8C2_ROMCU</name>
<dbReference type="WBParaSite" id="nRc.2.0.1.t34142-RA">
    <property type="protein sequence ID" value="nRc.2.0.1.t34142-RA"/>
    <property type="gene ID" value="nRc.2.0.1.g34142"/>
</dbReference>
<dbReference type="Proteomes" id="UP000887565">
    <property type="component" value="Unplaced"/>
</dbReference>